<feature type="compositionally biased region" description="Basic and acidic residues" evidence="2">
    <location>
        <begin position="817"/>
        <end position="826"/>
    </location>
</feature>
<dbReference type="Proteomes" id="UP000887540">
    <property type="component" value="Unplaced"/>
</dbReference>
<proteinExistence type="predicted"/>
<dbReference type="Pfam" id="PF00533">
    <property type="entry name" value="BRCT"/>
    <property type="match status" value="2"/>
</dbReference>
<sequence>MNSQILNASTSTTSGNRRRRVKEEYKVYCLSVDDPSLDVELADEDKAMQINVFKKLEEYEIEPIWISTAEVLRIKSRERTDSFIFPKFEGSAFQHLVSLQCKFSRIYGTMIIRQRLECGQNLPKFQQPIWSSTLENAVICFTGIAADVRAEKTRLIEYMNGAVSSNLIPAVTHLVAENCDTDSSKYLAATKLKLPVVSANWIDEAWKTATQHNPLKMIDPETVKGFIIPIFSGCEICVSGFGRDERDNLAHLIESNGGTFKGELNKHTCTHLVTRTNSGEKFKKAMEWKKHVITWNWVEKSVGKGFRLREKDYHPSVKCSTPNLSRDAPQLDVPNISSIGPAHKISFDEPSINFNISSLNTSRSHVANTISSRVYSTRIPSQKTTTTAPSTSVSLARSASTRTAPSESQRGATTLARTTTTSRLNSPAPSSSSANNTHGSNTTRNRTLMVNTRDPIDELNITVIQQVEDLMEGCRLYLCGLATDSLVKYKRLVNKLGATLVTQFDATVTHAIVGNERLTNETILKLRELAASTSLAVVRSEWLIDSIHAKAIANVEDYTHQILSTDDARETLRRRTPEKENTPFVVKTAESKLIRHQSTTFYGEAASSAQRQAEPESIEQPMAQNPADDVDSFLDDNVPFAEVHIEENQNPEPQDQELVQVYNDVEINGVDKNSFSAPMNNRVQALRKSTRLSAKRNSSLGSAPDMNMSCSPTVYVTGQRQFKLKLDLREAYKHINEMDSPTSSESLSSSAIGKILEVAVENTGRSTTQLHEGIVPENNTELAREEQMLHVAEPSKSREDLEKMFQLQEKMAKARLLQEKRLRGPSESRSNSTSRINSPTTENPFNLAGVENEPMQIDDSVSASVNELEARATTSKVNWDDRISTQDIRNITSTIAQPITDTVSSSINGNTAPNRFESPMKFPPAIPVVTIQKPSTSKKTSEIQSKTQNGTWLDPKKTQDRVRLEPQGTINVTIPSRVVEEQAEDTVVPTTTAQNVSKTRARNGPIIEMLPSTNVSNKKVDGYVSVSVVPSTSALQFDRSIRPIPSSPPRRTPPPRTVSIEQTGSPRKRKADLIQFPTSPQAKRRAAQEMERYVGAPPASTTSVTTARSSRTPPKNFVFTSFNADSPVIKMMCETIERLSGHVMTTENFPPTCTHLICEKMVKNEKILTAIATGRWVIASDYIFDSDKANGWLNEEDYEYAADRFLSKVKEADRKLAKASRKWRIELKNREKYPTGGAFYNWNVLFYVKPARADAFVRMLQQAGGSGIPRETIRDRVDYQEYTHALIDKNATSWNDEELSLLARARVKCYKLDFLITYLSEENPDAKEYLLPEYQKFMR</sequence>
<dbReference type="GO" id="GO:0033314">
    <property type="term" value="P:mitotic DNA replication checkpoint signaling"/>
    <property type="evidence" value="ECO:0007669"/>
    <property type="project" value="TreeGrafter"/>
</dbReference>
<dbReference type="PANTHER" id="PTHR13561">
    <property type="entry name" value="DNA REPLICATION REGULATOR DPB11-RELATED"/>
    <property type="match status" value="1"/>
</dbReference>
<evidence type="ECO:0000256" key="1">
    <source>
        <dbReference type="ARBA" id="ARBA00022737"/>
    </source>
</evidence>
<feature type="region of interest" description="Disordered" evidence="2">
    <location>
        <begin position="933"/>
        <end position="954"/>
    </location>
</feature>
<dbReference type="InterPro" id="IPR036420">
    <property type="entry name" value="BRCT_dom_sf"/>
</dbReference>
<dbReference type="CDD" id="cd00027">
    <property type="entry name" value="BRCT"/>
    <property type="match status" value="1"/>
</dbReference>
<feature type="domain" description="BRCT" evidence="3">
    <location>
        <begin position="466"/>
        <end position="560"/>
    </location>
</feature>
<dbReference type="WBParaSite" id="ACRNAN_scaffold938.g15971.t2">
    <property type="protein sequence ID" value="ACRNAN_scaffold938.g15971.t2"/>
    <property type="gene ID" value="ACRNAN_scaffold938.g15971"/>
</dbReference>
<keyword evidence="1" id="KW-0677">Repeat</keyword>
<dbReference type="CDD" id="cd17731">
    <property type="entry name" value="BRCT_TopBP1_rpt2_like"/>
    <property type="match status" value="1"/>
</dbReference>
<feature type="domain" description="BRCT" evidence="3">
    <location>
        <begin position="129"/>
        <end position="204"/>
    </location>
</feature>
<keyword evidence="4" id="KW-1185">Reference proteome</keyword>
<dbReference type="GO" id="GO:0006270">
    <property type="term" value="P:DNA replication initiation"/>
    <property type="evidence" value="ECO:0007669"/>
    <property type="project" value="TreeGrafter"/>
</dbReference>
<dbReference type="InterPro" id="IPR001357">
    <property type="entry name" value="BRCT_dom"/>
</dbReference>
<dbReference type="InterPro" id="IPR049936">
    <property type="entry name" value="TopBP1_BRCT_8"/>
</dbReference>
<evidence type="ECO:0000313" key="4">
    <source>
        <dbReference type="Proteomes" id="UP000887540"/>
    </source>
</evidence>
<dbReference type="CDD" id="cd17728">
    <property type="entry name" value="BRCT_TopBP1_rpt8"/>
    <property type="match status" value="1"/>
</dbReference>
<dbReference type="SMART" id="SM00292">
    <property type="entry name" value="BRCT"/>
    <property type="match status" value="4"/>
</dbReference>
<dbReference type="SUPFAM" id="SSF52113">
    <property type="entry name" value="BRCT domain"/>
    <property type="match status" value="4"/>
</dbReference>
<organism evidence="4 5">
    <name type="scientific">Acrobeloides nanus</name>
    <dbReference type="NCBI Taxonomy" id="290746"/>
    <lineage>
        <taxon>Eukaryota</taxon>
        <taxon>Metazoa</taxon>
        <taxon>Ecdysozoa</taxon>
        <taxon>Nematoda</taxon>
        <taxon>Chromadorea</taxon>
        <taxon>Rhabditida</taxon>
        <taxon>Tylenchina</taxon>
        <taxon>Cephalobomorpha</taxon>
        <taxon>Cephaloboidea</taxon>
        <taxon>Cephalobidae</taxon>
        <taxon>Acrobeloides</taxon>
    </lineage>
</organism>
<feature type="compositionally biased region" description="Pro residues" evidence="2">
    <location>
        <begin position="1045"/>
        <end position="1056"/>
    </location>
</feature>
<feature type="compositionally biased region" description="Polar residues" evidence="2">
    <location>
        <begin position="933"/>
        <end position="951"/>
    </location>
</feature>
<feature type="compositionally biased region" description="Low complexity" evidence="2">
    <location>
        <begin position="412"/>
        <end position="436"/>
    </location>
</feature>
<protein>
    <submittedName>
        <fullName evidence="5">BRCT domain-containing protein</fullName>
    </submittedName>
</protein>
<feature type="region of interest" description="Disordered" evidence="2">
    <location>
        <begin position="378"/>
        <end position="450"/>
    </location>
</feature>
<accession>A0A914ELZ2</accession>
<name>A0A914ELZ2_9BILA</name>
<dbReference type="InterPro" id="IPR059215">
    <property type="entry name" value="BRCT2_TopBP1-like"/>
</dbReference>
<feature type="compositionally biased region" description="Polar residues" evidence="2">
    <location>
        <begin position="827"/>
        <end position="844"/>
    </location>
</feature>
<dbReference type="CDD" id="cd17738">
    <property type="entry name" value="BRCT_TopBP1_rpt7"/>
    <property type="match status" value="1"/>
</dbReference>
<dbReference type="Gene3D" id="3.40.50.10190">
    <property type="entry name" value="BRCT domain"/>
    <property type="match status" value="6"/>
</dbReference>
<feature type="compositionally biased region" description="Polar residues" evidence="2">
    <location>
        <begin position="437"/>
        <end position="450"/>
    </location>
</feature>
<feature type="domain" description="BRCT" evidence="3">
    <location>
        <begin position="226"/>
        <end position="315"/>
    </location>
</feature>
<evidence type="ECO:0000259" key="3">
    <source>
        <dbReference type="PROSITE" id="PS50172"/>
    </source>
</evidence>
<reference evidence="5" key="1">
    <citation type="submission" date="2022-11" db="UniProtKB">
        <authorList>
            <consortium name="WormBaseParasite"/>
        </authorList>
    </citation>
    <scope>IDENTIFICATION</scope>
</reference>
<dbReference type="PANTHER" id="PTHR13561:SF20">
    <property type="entry name" value="DNA TOPOISOMERASE 2-BINDING PROTEIN 1"/>
    <property type="match status" value="1"/>
</dbReference>
<dbReference type="Pfam" id="PF12738">
    <property type="entry name" value="PTCB-BRCT"/>
    <property type="match status" value="1"/>
</dbReference>
<evidence type="ECO:0000313" key="5">
    <source>
        <dbReference type="WBParaSite" id="ACRNAN_scaffold938.g15971.t2"/>
    </source>
</evidence>
<dbReference type="FunFam" id="3.40.50.10190:FF:000018">
    <property type="entry name" value="DNA topoisomerase 2-binding protein 1"/>
    <property type="match status" value="1"/>
</dbReference>
<feature type="region of interest" description="Disordered" evidence="2">
    <location>
        <begin position="817"/>
        <end position="845"/>
    </location>
</feature>
<dbReference type="PROSITE" id="PS50172">
    <property type="entry name" value="BRCT"/>
    <property type="match status" value="3"/>
</dbReference>
<dbReference type="FunFam" id="3.40.50.10190:FF:000010">
    <property type="entry name" value="DNA topoisomerase II binding protein 1"/>
    <property type="match status" value="1"/>
</dbReference>
<feature type="region of interest" description="Disordered" evidence="2">
    <location>
        <begin position="1039"/>
        <end position="1110"/>
    </location>
</feature>
<evidence type="ECO:0000256" key="2">
    <source>
        <dbReference type="SAM" id="MobiDB-lite"/>
    </source>
</evidence>
<feature type="compositionally biased region" description="Polar residues" evidence="2">
    <location>
        <begin position="378"/>
        <end position="411"/>
    </location>
</feature>
<feature type="compositionally biased region" description="Low complexity" evidence="2">
    <location>
        <begin position="1096"/>
        <end position="1110"/>
    </location>
</feature>
<dbReference type="GO" id="GO:0007095">
    <property type="term" value="P:mitotic G2 DNA damage checkpoint signaling"/>
    <property type="evidence" value="ECO:0007669"/>
    <property type="project" value="TreeGrafter"/>
</dbReference>